<feature type="compositionally biased region" description="Basic and acidic residues" evidence="1">
    <location>
        <begin position="138"/>
        <end position="149"/>
    </location>
</feature>
<dbReference type="InParanoid" id="H2ZFE4"/>
<feature type="compositionally biased region" description="Basic residues" evidence="1">
    <location>
        <begin position="362"/>
        <end position="373"/>
    </location>
</feature>
<name>H2ZFE4_CIOSA</name>
<evidence type="ECO:0000313" key="3">
    <source>
        <dbReference type="Proteomes" id="UP000007875"/>
    </source>
</evidence>
<feature type="region of interest" description="Disordered" evidence="1">
    <location>
        <begin position="69"/>
        <end position="92"/>
    </location>
</feature>
<reference evidence="2" key="2">
    <citation type="submission" date="2025-08" db="UniProtKB">
        <authorList>
            <consortium name="Ensembl"/>
        </authorList>
    </citation>
    <scope>IDENTIFICATION</scope>
</reference>
<feature type="region of interest" description="Disordered" evidence="1">
    <location>
        <begin position="285"/>
        <end position="333"/>
    </location>
</feature>
<protein>
    <submittedName>
        <fullName evidence="2">Uncharacterized protein</fullName>
    </submittedName>
</protein>
<feature type="region of interest" description="Disordered" evidence="1">
    <location>
        <begin position="360"/>
        <end position="379"/>
    </location>
</feature>
<proteinExistence type="predicted"/>
<feature type="region of interest" description="Disordered" evidence="1">
    <location>
        <begin position="398"/>
        <end position="426"/>
    </location>
</feature>
<dbReference type="Proteomes" id="UP000007875">
    <property type="component" value="Unassembled WGS sequence"/>
</dbReference>
<feature type="compositionally biased region" description="Basic residues" evidence="1">
    <location>
        <begin position="290"/>
        <end position="307"/>
    </location>
</feature>
<organism evidence="2 3">
    <name type="scientific">Ciona savignyi</name>
    <name type="common">Pacific transparent sea squirt</name>
    <dbReference type="NCBI Taxonomy" id="51511"/>
    <lineage>
        <taxon>Eukaryota</taxon>
        <taxon>Metazoa</taxon>
        <taxon>Chordata</taxon>
        <taxon>Tunicata</taxon>
        <taxon>Ascidiacea</taxon>
        <taxon>Phlebobranchia</taxon>
        <taxon>Cionidae</taxon>
        <taxon>Ciona</taxon>
    </lineage>
</organism>
<feature type="compositionally biased region" description="Polar residues" evidence="1">
    <location>
        <begin position="317"/>
        <end position="328"/>
    </location>
</feature>
<evidence type="ECO:0000256" key="1">
    <source>
        <dbReference type="SAM" id="MobiDB-lite"/>
    </source>
</evidence>
<reference evidence="2" key="3">
    <citation type="submission" date="2025-09" db="UniProtKB">
        <authorList>
            <consortium name="Ensembl"/>
        </authorList>
    </citation>
    <scope>IDENTIFICATION</scope>
</reference>
<accession>H2ZFE4</accession>
<feature type="region of interest" description="Disordered" evidence="1">
    <location>
        <begin position="105"/>
        <end position="152"/>
    </location>
</feature>
<keyword evidence="3" id="KW-1185">Reference proteome</keyword>
<dbReference type="HOGENOM" id="CLU_619561_0_0_1"/>
<dbReference type="Ensembl" id="ENSCSAVT00000016491.1">
    <property type="protein sequence ID" value="ENSCSAVP00000016310.1"/>
    <property type="gene ID" value="ENSCSAVG00000009596.1"/>
</dbReference>
<dbReference type="STRING" id="51511.ENSCSAVP00000016310"/>
<dbReference type="GeneTree" id="ENSGT00660000096923"/>
<evidence type="ECO:0000313" key="2">
    <source>
        <dbReference type="Ensembl" id="ENSCSAVP00000016310.1"/>
    </source>
</evidence>
<feature type="compositionally biased region" description="Basic and acidic residues" evidence="1">
    <location>
        <begin position="69"/>
        <end position="81"/>
    </location>
</feature>
<dbReference type="AlphaFoldDB" id="H2ZFE4"/>
<feature type="compositionally biased region" description="Basic residues" evidence="1">
    <location>
        <begin position="120"/>
        <end position="137"/>
    </location>
</feature>
<reference evidence="3" key="1">
    <citation type="submission" date="2003-08" db="EMBL/GenBank/DDBJ databases">
        <authorList>
            <person name="Birren B."/>
            <person name="Nusbaum C."/>
            <person name="Abebe A."/>
            <person name="Abouelleil A."/>
            <person name="Adekoya E."/>
            <person name="Ait-zahra M."/>
            <person name="Allen N."/>
            <person name="Allen T."/>
            <person name="An P."/>
            <person name="Anderson M."/>
            <person name="Anderson S."/>
            <person name="Arachchi H."/>
            <person name="Armbruster J."/>
            <person name="Bachantsang P."/>
            <person name="Baldwin J."/>
            <person name="Barry A."/>
            <person name="Bayul T."/>
            <person name="Blitshsteyn B."/>
            <person name="Bloom T."/>
            <person name="Blye J."/>
            <person name="Boguslavskiy L."/>
            <person name="Borowsky M."/>
            <person name="Boukhgalter B."/>
            <person name="Brunache A."/>
            <person name="Butler J."/>
            <person name="Calixte N."/>
            <person name="Calvo S."/>
            <person name="Camarata J."/>
            <person name="Campo K."/>
            <person name="Chang J."/>
            <person name="Cheshatsang Y."/>
            <person name="Citroen M."/>
            <person name="Collymore A."/>
            <person name="Considine T."/>
            <person name="Cook A."/>
            <person name="Cooke P."/>
            <person name="Corum B."/>
            <person name="Cuomo C."/>
            <person name="David R."/>
            <person name="Dawoe T."/>
            <person name="Degray S."/>
            <person name="Dodge S."/>
            <person name="Dooley K."/>
            <person name="Dorje P."/>
            <person name="Dorjee K."/>
            <person name="Dorris L."/>
            <person name="Duffey N."/>
            <person name="Dupes A."/>
            <person name="Elkins T."/>
            <person name="Engels R."/>
            <person name="Erickson J."/>
            <person name="Farina A."/>
            <person name="Faro S."/>
            <person name="Ferreira P."/>
            <person name="Fischer H."/>
            <person name="Fitzgerald M."/>
            <person name="Foley K."/>
            <person name="Gage D."/>
            <person name="Galagan J."/>
            <person name="Gearin G."/>
            <person name="Gnerre S."/>
            <person name="Gnirke A."/>
            <person name="Goyette A."/>
            <person name="Graham J."/>
            <person name="Grandbois E."/>
            <person name="Gyaltsen K."/>
            <person name="Hafez N."/>
            <person name="Hagopian D."/>
            <person name="Hagos B."/>
            <person name="Hall J."/>
            <person name="Hatcher B."/>
            <person name="Heller A."/>
            <person name="Higgins H."/>
            <person name="Honan T."/>
            <person name="Horn A."/>
            <person name="Houde N."/>
            <person name="Hughes L."/>
            <person name="Hulme W."/>
            <person name="Husby E."/>
            <person name="Iliev I."/>
            <person name="Jaffe D."/>
            <person name="Jones C."/>
            <person name="Kamal M."/>
            <person name="Kamat A."/>
            <person name="Kamvysselis M."/>
            <person name="Karlsson E."/>
            <person name="Kells C."/>
            <person name="Kieu A."/>
            <person name="Kisner P."/>
            <person name="Kodira C."/>
            <person name="Kulbokas E."/>
            <person name="Labutti K."/>
            <person name="Lama D."/>
            <person name="Landers T."/>
            <person name="Leger J."/>
            <person name="Levine S."/>
            <person name="Lewis D."/>
            <person name="Lewis T."/>
            <person name="Lindblad-toh K."/>
            <person name="Liu X."/>
            <person name="Lokyitsang T."/>
            <person name="Lokyitsang Y."/>
            <person name="Lucien O."/>
            <person name="Lui A."/>
            <person name="Ma L.J."/>
            <person name="Mabbitt R."/>
            <person name="Macdonald J."/>
            <person name="Maclean C."/>
            <person name="Major J."/>
            <person name="Manning J."/>
            <person name="Marabella R."/>
            <person name="Maru K."/>
            <person name="Matthews C."/>
            <person name="Mauceli E."/>
            <person name="Mccarthy M."/>
            <person name="Mcdonough S."/>
            <person name="Mcghee T."/>
            <person name="Meldrim J."/>
            <person name="Meneus L."/>
            <person name="Mesirov J."/>
            <person name="Mihalev A."/>
            <person name="Mihova T."/>
            <person name="Mikkelsen T."/>
            <person name="Mlenga V."/>
            <person name="Moru K."/>
            <person name="Mozes J."/>
            <person name="Mulrain L."/>
            <person name="Munson G."/>
            <person name="Naylor J."/>
            <person name="Newes C."/>
            <person name="Nguyen C."/>
            <person name="Nguyen N."/>
            <person name="Nguyen T."/>
            <person name="Nicol R."/>
            <person name="Nielsen C."/>
            <person name="Nizzari M."/>
            <person name="Norbu C."/>
            <person name="Norbu N."/>
            <person name="O'donnell P."/>
            <person name="Okoawo O."/>
            <person name="O'leary S."/>
            <person name="Omotosho B."/>
            <person name="O'neill K."/>
            <person name="Osman S."/>
            <person name="Parker S."/>
            <person name="Perrin D."/>
            <person name="Phunkhang P."/>
            <person name="Piqani B."/>
            <person name="Purcell S."/>
            <person name="Rachupka T."/>
            <person name="Ramasamy U."/>
            <person name="Rameau R."/>
            <person name="Ray V."/>
            <person name="Raymond C."/>
            <person name="Retta R."/>
            <person name="Richardson S."/>
            <person name="Rise C."/>
            <person name="Rodriguez J."/>
            <person name="Rogers J."/>
            <person name="Rogov P."/>
            <person name="Rutman M."/>
            <person name="Schupbach R."/>
            <person name="Seaman C."/>
            <person name="Settipalli S."/>
            <person name="Sharpe T."/>
            <person name="Sheridan J."/>
            <person name="Sherpa N."/>
            <person name="Shi J."/>
            <person name="Smirnov S."/>
            <person name="Smith C."/>
            <person name="Sougnez C."/>
            <person name="Spencer B."/>
            <person name="Stalker J."/>
            <person name="Stange-thomann N."/>
            <person name="Stavropoulos S."/>
            <person name="Stetson K."/>
            <person name="Stone C."/>
            <person name="Stone S."/>
            <person name="Stubbs M."/>
            <person name="Talamas J."/>
            <person name="Tchuinga P."/>
            <person name="Tenzing P."/>
            <person name="Tesfaye S."/>
            <person name="Theodore J."/>
            <person name="Thoulutsang Y."/>
            <person name="Topham K."/>
            <person name="Towey S."/>
            <person name="Tsamla T."/>
            <person name="Tsomo N."/>
            <person name="Vallee D."/>
            <person name="Vassiliev H."/>
            <person name="Venkataraman V."/>
            <person name="Vinson J."/>
            <person name="Vo A."/>
            <person name="Wade C."/>
            <person name="Wang S."/>
            <person name="Wangchuk T."/>
            <person name="Wangdi T."/>
            <person name="Whittaker C."/>
            <person name="Wilkinson J."/>
            <person name="Wu Y."/>
            <person name="Wyman D."/>
            <person name="Yadav S."/>
            <person name="Yang S."/>
            <person name="Yang X."/>
            <person name="Yeager S."/>
            <person name="Yee E."/>
            <person name="Young G."/>
            <person name="Zainoun J."/>
            <person name="Zembeck L."/>
            <person name="Zimmer A."/>
            <person name="Zody M."/>
            <person name="Lander E."/>
        </authorList>
    </citation>
    <scope>NUCLEOTIDE SEQUENCE [LARGE SCALE GENOMIC DNA]</scope>
</reference>
<sequence length="442" mass="49822">MEGSSQPDAMGRNRKRVYKLVQNLREVASGNLPLDDFPNIPPDEDELPDWKMEDKMAKDLAYKMTKELDEEYKERKREKRESRKLKRKATEVEDGLCEADLLTTTIEVKKTESTENATKKTSKNKYAKVKNKNKKKQKSEEKLADKTAEKVSTIKAEENSRIANDQDTSSEGILVGSAFSGLSSSLEQSCTETDMDCTLTELLQNRKQDENPGVEFVELVDAKEMPKKRKVKTPKNAQKRQRKLDLLKESVKVNKLEENVKEIVEPVQIQAETVDETNSGDAFIENTKSTVKKKPKVKKSTKKKKAKNNLVPEAQPIQENVVDSTVSADKTEPDSEITAKFATFTSTVEPTAAFFKSAVSKAKAKTPRPKKRAASINDVHASKRVSFEMSKIQIQPFRKNEKSSAVSCSPHSVPFDPQKTPDFGLLKPKRAVTRRSKASEFF</sequence>